<evidence type="ECO:0000313" key="1">
    <source>
        <dbReference type="EMBL" id="GAH77358.1"/>
    </source>
</evidence>
<protein>
    <recommendedName>
        <fullName evidence="2">Thiamine pyrophosphate enzyme TPP-binding domain-containing protein</fullName>
    </recommendedName>
</protein>
<dbReference type="AlphaFoldDB" id="X1K5L3"/>
<dbReference type="Gene3D" id="3.40.50.970">
    <property type="match status" value="1"/>
</dbReference>
<sequence>LPMPSIEKIARAYGIEFVRIANNSELEEKVIETLNMSGPVICEVIVDPQLPTMPKLSSEVKPDGSIVSKPLEDLWPFLERDEFASNMLT</sequence>
<dbReference type="SUPFAM" id="SSF52518">
    <property type="entry name" value="Thiamin diphosphate-binding fold (THDP-binding)"/>
    <property type="match status" value="1"/>
</dbReference>
<dbReference type="EMBL" id="BARU01040372">
    <property type="protein sequence ID" value="GAH77358.1"/>
    <property type="molecule type" value="Genomic_DNA"/>
</dbReference>
<feature type="non-terminal residue" evidence="1">
    <location>
        <position position="1"/>
    </location>
</feature>
<dbReference type="InterPro" id="IPR029061">
    <property type="entry name" value="THDP-binding"/>
</dbReference>
<accession>X1K5L3</accession>
<gene>
    <name evidence="1" type="ORF">S03H2_62418</name>
</gene>
<reference evidence="1" key="1">
    <citation type="journal article" date="2014" name="Front. Microbiol.">
        <title>High frequency of phylogenetically diverse reductive dehalogenase-homologous genes in deep subseafloor sedimentary metagenomes.</title>
        <authorList>
            <person name="Kawai M."/>
            <person name="Futagami T."/>
            <person name="Toyoda A."/>
            <person name="Takaki Y."/>
            <person name="Nishi S."/>
            <person name="Hori S."/>
            <person name="Arai W."/>
            <person name="Tsubouchi T."/>
            <person name="Morono Y."/>
            <person name="Uchiyama I."/>
            <person name="Ito T."/>
            <person name="Fujiyama A."/>
            <person name="Inagaki F."/>
            <person name="Takami H."/>
        </authorList>
    </citation>
    <scope>NUCLEOTIDE SEQUENCE</scope>
    <source>
        <strain evidence="1">Expedition CK06-06</strain>
    </source>
</reference>
<evidence type="ECO:0008006" key="2">
    <source>
        <dbReference type="Google" id="ProtNLM"/>
    </source>
</evidence>
<name>X1K5L3_9ZZZZ</name>
<proteinExistence type="predicted"/>
<comment type="caution">
    <text evidence="1">The sequence shown here is derived from an EMBL/GenBank/DDBJ whole genome shotgun (WGS) entry which is preliminary data.</text>
</comment>
<organism evidence="1">
    <name type="scientific">marine sediment metagenome</name>
    <dbReference type="NCBI Taxonomy" id="412755"/>
    <lineage>
        <taxon>unclassified sequences</taxon>
        <taxon>metagenomes</taxon>
        <taxon>ecological metagenomes</taxon>
    </lineage>
</organism>